<sequence>MIGLLLATALFSCQKDKVVDEKDFSATLRENFTDPTKNRYNVQVNDFVPYEITISDAENKPDTEFRLVPLRESNQYHQTLGTDYTLFVNENTPVTTYLSFLGGGKHTFLVQPLVPGTFKHTYELQKWKNGVQIGEAKKLNLGFNAVKINVEYIRYFFTRGWVFSIEDGTEPTDDFFSGQGASYQYSLELLTREKKKHLKTGTTSTISTGVRFFRKSELSSGDDLEWIEKLQITKKTTGLPSVVVEYHNISVNQKDK</sequence>
<dbReference type="Proteomes" id="UP000243136">
    <property type="component" value="Chromosome"/>
</dbReference>
<evidence type="ECO:0000313" key="2">
    <source>
        <dbReference type="Proteomes" id="UP000243136"/>
    </source>
</evidence>
<reference evidence="2" key="1">
    <citation type="submission" date="2017-06" db="EMBL/GenBank/DDBJ databases">
        <title>Capnocytophaga spp. assemblies.</title>
        <authorList>
            <person name="Gulvik C.A."/>
        </authorList>
    </citation>
    <scope>NUCLEOTIDE SEQUENCE [LARGE SCALE GENOMIC DNA]</scope>
    <source>
        <strain evidence="2">H5594</strain>
    </source>
</reference>
<gene>
    <name evidence="1" type="ORF">CGC56_07690</name>
</gene>
<evidence type="ECO:0000313" key="1">
    <source>
        <dbReference type="EMBL" id="ATA92045.1"/>
    </source>
</evidence>
<dbReference type="EMBL" id="CP022388">
    <property type="protein sequence ID" value="ATA92045.1"/>
    <property type="molecule type" value="Genomic_DNA"/>
</dbReference>
<proteinExistence type="predicted"/>
<dbReference type="AlphaFoldDB" id="A0A250G5J5"/>
<organism evidence="1 2">
    <name type="scientific">Capnocytophaga canimorsus</name>
    <dbReference type="NCBI Taxonomy" id="28188"/>
    <lineage>
        <taxon>Bacteria</taxon>
        <taxon>Pseudomonadati</taxon>
        <taxon>Bacteroidota</taxon>
        <taxon>Flavobacteriia</taxon>
        <taxon>Flavobacteriales</taxon>
        <taxon>Flavobacteriaceae</taxon>
        <taxon>Capnocytophaga</taxon>
    </lineage>
</organism>
<name>A0A250G5J5_9FLAO</name>
<protein>
    <submittedName>
        <fullName evidence="1">Uncharacterized protein</fullName>
    </submittedName>
</protein>
<accession>A0A250G5J5</accession>